<accession>A0ABQ1NHE0</accession>
<organism evidence="2 3">
    <name type="scientific">Thalassobacillus devorans</name>
    <dbReference type="NCBI Taxonomy" id="279813"/>
    <lineage>
        <taxon>Bacteria</taxon>
        <taxon>Bacillati</taxon>
        <taxon>Bacillota</taxon>
        <taxon>Bacilli</taxon>
        <taxon>Bacillales</taxon>
        <taxon>Bacillaceae</taxon>
        <taxon>Thalassobacillus</taxon>
    </lineage>
</organism>
<evidence type="ECO:0000313" key="2">
    <source>
        <dbReference type="EMBL" id="GGC77319.1"/>
    </source>
</evidence>
<dbReference type="Proteomes" id="UP000619534">
    <property type="component" value="Unassembled WGS sequence"/>
</dbReference>
<protein>
    <submittedName>
        <fullName evidence="2">Uncharacterized protein</fullName>
    </submittedName>
</protein>
<keyword evidence="1" id="KW-1133">Transmembrane helix</keyword>
<comment type="caution">
    <text evidence="2">The sequence shown here is derived from an EMBL/GenBank/DDBJ whole genome shotgun (WGS) entry which is preliminary data.</text>
</comment>
<sequence length="65" mass="8131">MWGRWEEKKKKTRRAKKNKGEYTFWDGFFDLLFWVPELLILPIRLIFFLFRRVGKLFKDAFDFIP</sequence>
<reference evidence="3" key="1">
    <citation type="journal article" date="2019" name="Int. J. Syst. Evol. Microbiol.">
        <title>The Global Catalogue of Microorganisms (GCM) 10K type strain sequencing project: providing services to taxonomists for standard genome sequencing and annotation.</title>
        <authorList>
            <consortium name="The Broad Institute Genomics Platform"/>
            <consortium name="The Broad Institute Genome Sequencing Center for Infectious Disease"/>
            <person name="Wu L."/>
            <person name="Ma J."/>
        </authorList>
    </citation>
    <scope>NUCLEOTIDE SEQUENCE [LARGE SCALE GENOMIC DNA]</scope>
    <source>
        <strain evidence="3">CCM 7282</strain>
    </source>
</reference>
<evidence type="ECO:0000313" key="3">
    <source>
        <dbReference type="Proteomes" id="UP000619534"/>
    </source>
</evidence>
<proteinExistence type="predicted"/>
<feature type="transmembrane region" description="Helical" evidence="1">
    <location>
        <begin position="31"/>
        <end position="50"/>
    </location>
</feature>
<evidence type="ECO:0000256" key="1">
    <source>
        <dbReference type="SAM" id="Phobius"/>
    </source>
</evidence>
<keyword evidence="3" id="KW-1185">Reference proteome</keyword>
<keyword evidence="1" id="KW-0812">Transmembrane</keyword>
<keyword evidence="1" id="KW-0472">Membrane</keyword>
<gene>
    <name evidence="2" type="ORF">GCM10007216_04800</name>
</gene>
<name>A0ABQ1NHE0_9BACI</name>
<dbReference type="EMBL" id="BMCJ01000001">
    <property type="protein sequence ID" value="GGC77319.1"/>
    <property type="molecule type" value="Genomic_DNA"/>
</dbReference>
<dbReference type="RefSeq" id="WP_062444989.1">
    <property type="nucleotide sequence ID" value="NZ_BMCJ01000001.1"/>
</dbReference>